<name>A0A2Z2KTE0_9BACL</name>
<dbReference type="EMBL" id="CP021780">
    <property type="protein sequence ID" value="ASA22668.1"/>
    <property type="molecule type" value="Genomic_DNA"/>
</dbReference>
<dbReference type="AlphaFoldDB" id="A0A2Z2KTE0"/>
<protein>
    <submittedName>
        <fullName evidence="1">Uncharacterized protein</fullName>
    </submittedName>
</protein>
<evidence type="ECO:0000313" key="1">
    <source>
        <dbReference type="EMBL" id="ASA22668.1"/>
    </source>
</evidence>
<evidence type="ECO:0000313" key="2">
    <source>
        <dbReference type="Proteomes" id="UP000249890"/>
    </source>
</evidence>
<dbReference type="Proteomes" id="UP000249890">
    <property type="component" value="Chromosome"/>
</dbReference>
<proteinExistence type="predicted"/>
<dbReference type="RefSeq" id="WP_087916666.1">
    <property type="nucleotide sequence ID" value="NZ_CP021780.1"/>
</dbReference>
<gene>
    <name evidence="1" type="ORF">B9T62_18850</name>
</gene>
<organism evidence="1 2">
    <name type="scientific">Paenibacillus donghaensis</name>
    <dbReference type="NCBI Taxonomy" id="414771"/>
    <lineage>
        <taxon>Bacteria</taxon>
        <taxon>Bacillati</taxon>
        <taxon>Bacillota</taxon>
        <taxon>Bacilli</taxon>
        <taxon>Bacillales</taxon>
        <taxon>Paenibacillaceae</taxon>
        <taxon>Paenibacillus</taxon>
    </lineage>
</organism>
<accession>A0A2Z2KTE0</accession>
<keyword evidence="2" id="KW-1185">Reference proteome</keyword>
<reference evidence="1 2" key="1">
    <citation type="submission" date="2017-06" db="EMBL/GenBank/DDBJ databases">
        <title>Complete genome sequence of Paenibacillus donghaensis KCTC 13049T isolated from East Sea sediment, South Korea.</title>
        <authorList>
            <person name="Jung B.K."/>
            <person name="Hong S.-J."/>
            <person name="Shin J.-H."/>
        </authorList>
    </citation>
    <scope>NUCLEOTIDE SEQUENCE [LARGE SCALE GENOMIC DNA]</scope>
    <source>
        <strain evidence="1 2">KCTC 13049</strain>
    </source>
</reference>
<sequence length="251" mass="29280">MTAYNYQNEAEELIEDQDETVHYMQDESWSVKDLSGAVWADGMIHEKEVKISSIEAIADNNIAALEAKIEKLKVWKENSTRNDVNGITFFKTHLHLWHEKLVRSEKEENKELVAKGKKEKKLSQTIKLPYRNLTCRTQQPEITKDEEQLVQWVNTNYSEDIPVSDLEDLIDNIKASDKSGIKLSDLFTLYGEYESKFIKRDIKVAWGELKKNLFISEDKNGKVVYKDDQEREVTAIQLSKQGEKYDWKITE</sequence>
<dbReference type="OrthoDB" id="1908548at2"/>
<dbReference type="KEGG" id="pdh:B9T62_18850"/>